<comment type="caution">
    <text evidence="1">The sequence shown here is derived from an EMBL/GenBank/DDBJ whole genome shotgun (WGS) entry which is preliminary data.</text>
</comment>
<dbReference type="AlphaFoldDB" id="A0A3E5E256"/>
<evidence type="ECO:0000313" key="1">
    <source>
        <dbReference type="EMBL" id="RGS18031.1"/>
    </source>
</evidence>
<proteinExistence type="predicted"/>
<dbReference type="EMBL" id="QRVA01000006">
    <property type="protein sequence ID" value="RGS18031.1"/>
    <property type="molecule type" value="Genomic_DNA"/>
</dbReference>
<dbReference type="Proteomes" id="UP000283872">
    <property type="component" value="Unassembled WGS sequence"/>
</dbReference>
<evidence type="ECO:0000313" key="2">
    <source>
        <dbReference type="Proteomes" id="UP000283872"/>
    </source>
</evidence>
<sequence length="104" mass="12205">MKNETKLNRVKEFLDGNNIKYVTPKNAGKKGHSDLFLPSFRIYIKLQGEDDELFYKTHHIGVHPIFIRDSETPKFVLEKVQNTIIKIMQKKQAAFEKRKKKSSN</sequence>
<accession>A0A3E5E256</accession>
<protein>
    <submittedName>
        <fullName evidence="1">Uncharacterized protein</fullName>
    </submittedName>
</protein>
<gene>
    <name evidence="1" type="ORF">DWY11_04405</name>
</gene>
<organism evidence="1 2">
    <name type="scientific">Segatella copri</name>
    <dbReference type="NCBI Taxonomy" id="165179"/>
    <lineage>
        <taxon>Bacteria</taxon>
        <taxon>Pseudomonadati</taxon>
        <taxon>Bacteroidota</taxon>
        <taxon>Bacteroidia</taxon>
        <taxon>Bacteroidales</taxon>
        <taxon>Prevotellaceae</taxon>
        <taxon>Segatella</taxon>
    </lineage>
</organism>
<dbReference type="RefSeq" id="WP_117586992.1">
    <property type="nucleotide sequence ID" value="NZ_QRVA01000006.1"/>
</dbReference>
<reference evidence="1 2" key="1">
    <citation type="submission" date="2018-08" db="EMBL/GenBank/DDBJ databases">
        <title>A genome reference for cultivated species of the human gut microbiota.</title>
        <authorList>
            <person name="Zou Y."/>
            <person name="Xue W."/>
            <person name="Luo G."/>
        </authorList>
    </citation>
    <scope>NUCLEOTIDE SEQUENCE [LARGE SCALE GENOMIC DNA]</scope>
    <source>
        <strain evidence="1 2">AF24-12</strain>
    </source>
</reference>
<name>A0A3E5E256_9BACT</name>